<gene>
    <name evidence="2" type="ORF">GCM10022229_22320</name>
</gene>
<accession>A0ABP7MQ89</accession>
<evidence type="ECO:0000313" key="2">
    <source>
        <dbReference type="EMBL" id="GAA3927983.1"/>
    </source>
</evidence>
<reference evidence="3" key="1">
    <citation type="journal article" date="2019" name="Int. J. Syst. Evol. Microbiol.">
        <title>The Global Catalogue of Microorganisms (GCM) 10K type strain sequencing project: providing services to taxonomists for standard genome sequencing and annotation.</title>
        <authorList>
            <consortium name="The Broad Institute Genomics Platform"/>
            <consortium name="The Broad Institute Genome Sequencing Center for Infectious Disease"/>
            <person name="Wu L."/>
            <person name="Ma J."/>
        </authorList>
    </citation>
    <scope>NUCLEOTIDE SEQUENCE [LARGE SCALE GENOMIC DNA]</scope>
    <source>
        <strain evidence="3">JCM 16916</strain>
    </source>
</reference>
<sequence>MRLMVKSIAAGSLSGVFTYFASTQALGYTNAFVMPGWMPLALWQALVVLGVGAALVALIVQLLALVAFSARGPVALASFLAVALVALALTVPAAVWPPTFIAWALGAALATLVFRRLRPNHSFKPTPLRGAA</sequence>
<dbReference type="EMBL" id="BAAAZU010000020">
    <property type="protein sequence ID" value="GAA3927983.1"/>
    <property type="molecule type" value="Genomic_DNA"/>
</dbReference>
<feature type="transmembrane region" description="Helical" evidence="1">
    <location>
        <begin position="74"/>
        <end position="94"/>
    </location>
</feature>
<keyword evidence="1" id="KW-0472">Membrane</keyword>
<feature type="transmembrane region" description="Helical" evidence="1">
    <location>
        <begin position="100"/>
        <end position="117"/>
    </location>
</feature>
<keyword evidence="3" id="KW-1185">Reference proteome</keyword>
<evidence type="ECO:0000256" key="1">
    <source>
        <dbReference type="SAM" id="Phobius"/>
    </source>
</evidence>
<feature type="transmembrane region" description="Helical" evidence="1">
    <location>
        <begin position="41"/>
        <end position="67"/>
    </location>
</feature>
<evidence type="ECO:0000313" key="3">
    <source>
        <dbReference type="Proteomes" id="UP001501727"/>
    </source>
</evidence>
<organism evidence="2 3">
    <name type="scientific">Luteimonas lutimaris</name>
    <dbReference type="NCBI Taxonomy" id="698645"/>
    <lineage>
        <taxon>Bacteria</taxon>
        <taxon>Pseudomonadati</taxon>
        <taxon>Pseudomonadota</taxon>
        <taxon>Gammaproteobacteria</taxon>
        <taxon>Lysobacterales</taxon>
        <taxon>Lysobacteraceae</taxon>
        <taxon>Luteimonas</taxon>
    </lineage>
</organism>
<keyword evidence="1" id="KW-1133">Transmembrane helix</keyword>
<dbReference type="RefSeq" id="WP_344760078.1">
    <property type="nucleotide sequence ID" value="NZ_BAAAZU010000020.1"/>
</dbReference>
<proteinExistence type="predicted"/>
<dbReference type="Proteomes" id="UP001501727">
    <property type="component" value="Unassembled WGS sequence"/>
</dbReference>
<name>A0ABP7MQ89_9GAMM</name>
<comment type="caution">
    <text evidence="2">The sequence shown here is derived from an EMBL/GenBank/DDBJ whole genome shotgun (WGS) entry which is preliminary data.</text>
</comment>
<protein>
    <submittedName>
        <fullName evidence="2">Uncharacterized protein</fullName>
    </submittedName>
</protein>
<keyword evidence="1" id="KW-0812">Transmembrane</keyword>